<protein>
    <submittedName>
        <fullName evidence="2">Uncharacterized protein</fullName>
    </submittedName>
</protein>
<keyword evidence="3" id="KW-1185">Reference proteome</keyword>
<feature type="region of interest" description="Disordered" evidence="1">
    <location>
        <begin position="83"/>
        <end position="110"/>
    </location>
</feature>
<gene>
    <name evidence="2" type="ORF">CMUS01_08637</name>
</gene>
<evidence type="ECO:0000256" key="1">
    <source>
        <dbReference type="SAM" id="MobiDB-lite"/>
    </source>
</evidence>
<reference evidence="2" key="1">
    <citation type="journal article" date="2020" name="Phytopathology">
        <title>Genome Sequence Resources of Colletotrichum truncatum, C. plurivorum, C. musicola, and C. sojae: Four Species Pathogenic to Soybean (Glycine max).</title>
        <authorList>
            <person name="Rogerio F."/>
            <person name="Boufleur T.R."/>
            <person name="Ciampi-Guillardi M."/>
            <person name="Sukno S.A."/>
            <person name="Thon M.R."/>
            <person name="Massola Junior N.S."/>
            <person name="Baroncelli R."/>
        </authorList>
    </citation>
    <scope>NUCLEOTIDE SEQUENCE</scope>
    <source>
        <strain evidence="2">LFN0074</strain>
    </source>
</reference>
<evidence type="ECO:0000313" key="3">
    <source>
        <dbReference type="Proteomes" id="UP000639643"/>
    </source>
</evidence>
<dbReference type="Proteomes" id="UP000639643">
    <property type="component" value="Unassembled WGS sequence"/>
</dbReference>
<accession>A0A8H6KBE5</accession>
<organism evidence="2 3">
    <name type="scientific">Colletotrichum musicola</name>
    <dbReference type="NCBI Taxonomy" id="2175873"/>
    <lineage>
        <taxon>Eukaryota</taxon>
        <taxon>Fungi</taxon>
        <taxon>Dikarya</taxon>
        <taxon>Ascomycota</taxon>
        <taxon>Pezizomycotina</taxon>
        <taxon>Sordariomycetes</taxon>
        <taxon>Hypocreomycetidae</taxon>
        <taxon>Glomerellales</taxon>
        <taxon>Glomerellaceae</taxon>
        <taxon>Colletotrichum</taxon>
        <taxon>Colletotrichum orchidearum species complex</taxon>
    </lineage>
</organism>
<evidence type="ECO:0000313" key="2">
    <source>
        <dbReference type="EMBL" id="KAF6828277.1"/>
    </source>
</evidence>
<feature type="compositionally biased region" description="Basic and acidic residues" evidence="1">
    <location>
        <begin position="94"/>
        <end position="104"/>
    </location>
</feature>
<dbReference type="AlphaFoldDB" id="A0A8H6KBE5"/>
<sequence>MLSLFDLAGRILRLSLCREIPSRPVVACHATAEIRSVGRPARWLFEGDVRPLTRREAILSLGSHRVSGGRGWNVVPQVDTLTRQSPQGAVPSPEVRRLATDYRRSVSTGS</sequence>
<name>A0A8H6KBE5_9PEZI</name>
<proteinExistence type="predicted"/>
<comment type="caution">
    <text evidence="2">The sequence shown here is derived from an EMBL/GenBank/DDBJ whole genome shotgun (WGS) entry which is preliminary data.</text>
</comment>
<dbReference type="EMBL" id="WIGM01000342">
    <property type="protein sequence ID" value="KAF6828277.1"/>
    <property type="molecule type" value="Genomic_DNA"/>
</dbReference>